<dbReference type="EMBL" id="CM023472">
    <property type="protein sequence ID" value="KAH7960845.1"/>
    <property type="molecule type" value="Genomic_DNA"/>
</dbReference>
<protein>
    <submittedName>
        <fullName evidence="1">Uncharacterized protein</fullName>
    </submittedName>
</protein>
<gene>
    <name evidence="1" type="ORF">HPB49_023965</name>
</gene>
<dbReference type="Proteomes" id="UP000821865">
    <property type="component" value="Chromosome 3"/>
</dbReference>
<comment type="caution">
    <text evidence="1">The sequence shown here is derived from an EMBL/GenBank/DDBJ whole genome shotgun (WGS) entry which is preliminary data.</text>
</comment>
<reference evidence="1" key="1">
    <citation type="submission" date="2020-05" db="EMBL/GenBank/DDBJ databases">
        <title>Large-scale comparative analyses of tick genomes elucidate their genetic diversity and vector capacities.</title>
        <authorList>
            <person name="Jia N."/>
            <person name="Wang J."/>
            <person name="Shi W."/>
            <person name="Du L."/>
            <person name="Sun Y."/>
            <person name="Zhan W."/>
            <person name="Jiang J."/>
            <person name="Wang Q."/>
            <person name="Zhang B."/>
            <person name="Ji P."/>
            <person name="Sakyi L.B."/>
            <person name="Cui X."/>
            <person name="Yuan T."/>
            <person name="Jiang B."/>
            <person name="Yang W."/>
            <person name="Lam T.T.-Y."/>
            <person name="Chang Q."/>
            <person name="Ding S."/>
            <person name="Wang X."/>
            <person name="Zhu J."/>
            <person name="Ruan X."/>
            <person name="Zhao L."/>
            <person name="Wei J."/>
            <person name="Que T."/>
            <person name="Du C."/>
            <person name="Cheng J."/>
            <person name="Dai P."/>
            <person name="Han X."/>
            <person name="Huang E."/>
            <person name="Gao Y."/>
            <person name="Liu J."/>
            <person name="Shao H."/>
            <person name="Ye R."/>
            <person name="Li L."/>
            <person name="Wei W."/>
            <person name="Wang X."/>
            <person name="Wang C."/>
            <person name="Yang T."/>
            <person name="Huo Q."/>
            <person name="Li W."/>
            <person name="Guo W."/>
            <person name="Chen H."/>
            <person name="Zhou L."/>
            <person name="Ni X."/>
            <person name="Tian J."/>
            <person name="Zhou Y."/>
            <person name="Sheng Y."/>
            <person name="Liu T."/>
            <person name="Pan Y."/>
            <person name="Xia L."/>
            <person name="Li J."/>
            <person name="Zhao F."/>
            <person name="Cao W."/>
        </authorList>
    </citation>
    <scope>NUCLEOTIDE SEQUENCE</scope>
    <source>
        <strain evidence="1">Dsil-2018</strain>
    </source>
</reference>
<evidence type="ECO:0000313" key="2">
    <source>
        <dbReference type="Proteomes" id="UP000821865"/>
    </source>
</evidence>
<name>A0ACB8D921_DERSI</name>
<evidence type="ECO:0000313" key="1">
    <source>
        <dbReference type="EMBL" id="KAH7960845.1"/>
    </source>
</evidence>
<keyword evidence="2" id="KW-1185">Reference proteome</keyword>
<accession>A0ACB8D921</accession>
<proteinExistence type="predicted"/>
<organism evidence="1 2">
    <name type="scientific">Dermacentor silvarum</name>
    <name type="common">Tick</name>
    <dbReference type="NCBI Taxonomy" id="543639"/>
    <lineage>
        <taxon>Eukaryota</taxon>
        <taxon>Metazoa</taxon>
        <taxon>Ecdysozoa</taxon>
        <taxon>Arthropoda</taxon>
        <taxon>Chelicerata</taxon>
        <taxon>Arachnida</taxon>
        <taxon>Acari</taxon>
        <taxon>Parasitiformes</taxon>
        <taxon>Ixodida</taxon>
        <taxon>Ixodoidea</taxon>
        <taxon>Ixodidae</taxon>
        <taxon>Rhipicephalinae</taxon>
        <taxon>Dermacentor</taxon>
    </lineage>
</organism>
<sequence>MDEEAAMELLQDQLEEKNFTPVHVVRRHVSPQTIIMRLGTKLNLAKYPMYQVTNAIGVAAGLTASEVRDVNIQVRQLQNLVAATSGRESATQKLAGLRSMTLDGERHDVTAYVAAEAQHARCVVHGLPKDIPDDQLLSIISIEDRHILAARRLGQSETILLTVKGATVPKEVKMGLWLTKTQPFRPRAVQCTICFTDWTPRRSHECEVRCFNCEGPHGARDPRCPKKQQADKLTRLAAERRRLKTTSKDSGQPKNRQTSQSIATNPPKKNDQNYPSLPLHNRFEALRDTTPDPKSEPRPRSGSLPGYPTKRSTPPPPPPKPKTPSFVRALLSQKPPAHSEEPPQKQPRHSSPEKLEKSDLLWTGDFNSRHAYWGYPDSSAAGRILLDLAHTHQLSLLNDISTPTRTGNSVQRDTNPDLAWGRTRKTPDWRNLGETFGSDHCILEITVPLPNRQRSPKRGYYSIATELTDWDAFRKRLLLGSLRATPCSLAATALEPNPEEQHCFEAITRNPLTYSK</sequence>